<dbReference type="FunFam" id="3.40.50.720:FF:000924">
    <property type="entry name" value="GDP-mannose 4,6 dehydratase"/>
    <property type="match status" value="1"/>
</dbReference>
<dbReference type="Gene3D" id="3.90.25.10">
    <property type="entry name" value="UDP-galactose 4-epimerase, domain 1"/>
    <property type="match status" value="1"/>
</dbReference>
<dbReference type="PANTHER" id="PTHR43715">
    <property type="entry name" value="GDP-MANNOSE 4,6-DEHYDRATASE"/>
    <property type="match status" value="1"/>
</dbReference>
<evidence type="ECO:0000256" key="3">
    <source>
        <dbReference type="ARBA" id="ARBA00011989"/>
    </source>
</evidence>
<dbReference type="CDD" id="cd05260">
    <property type="entry name" value="GDP_MD_SDR_e"/>
    <property type="match status" value="1"/>
</dbReference>
<dbReference type="HAMAP" id="MF_00955">
    <property type="entry name" value="GDP_Man_dehydratase"/>
    <property type="match status" value="1"/>
</dbReference>
<organism evidence="6">
    <name type="scientific">marine sediment metagenome</name>
    <dbReference type="NCBI Taxonomy" id="412755"/>
    <lineage>
        <taxon>unclassified sequences</taxon>
        <taxon>metagenomes</taxon>
        <taxon>ecological metagenomes</taxon>
    </lineage>
</organism>
<proteinExistence type="inferred from homology"/>
<dbReference type="EC" id="4.2.1.47" evidence="3"/>
<dbReference type="SUPFAM" id="SSF51735">
    <property type="entry name" value="NAD(P)-binding Rossmann-fold domains"/>
    <property type="match status" value="1"/>
</dbReference>
<dbReference type="EMBL" id="LAZR01009019">
    <property type="protein sequence ID" value="KKM75192.1"/>
    <property type="molecule type" value="Genomic_DNA"/>
</dbReference>
<comment type="similarity">
    <text evidence="2">Belongs to the NAD(P)-dependent epimerase/dehydratase family. GDP-mannose 4,6-dehydratase subfamily.</text>
</comment>
<dbReference type="AlphaFoldDB" id="A0A0F9N127"/>
<dbReference type="GO" id="GO:0008446">
    <property type="term" value="F:GDP-mannose 4,6-dehydratase activity"/>
    <property type="evidence" value="ECO:0007669"/>
    <property type="project" value="UniProtKB-EC"/>
</dbReference>
<evidence type="ECO:0000313" key="6">
    <source>
        <dbReference type="EMBL" id="KKM75192.1"/>
    </source>
</evidence>
<dbReference type="Gene3D" id="3.40.50.720">
    <property type="entry name" value="NAD(P)-binding Rossmann-like Domain"/>
    <property type="match status" value="1"/>
</dbReference>
<evidence type="ECO:0000256" key="2">
    <source>
        <dbReference type="ARBA" id="ARBA00009263"/>
    </source>
</evidence>
<reference evidence="6" key="1">
    <citation type="journal article" date="2015" name="Nature">
        <title>Complex archaea that bridge the gap between prokaryotes and eukaryotes.</title>
        <authorList>
            <person name="Spang A."/>
            <person name="Saw J.H."/>
            <person name="Jorgensen S.L."/>
            <person name="Zaremba-Niedzwiedzka K."/>
            <person name="Martijn J."/>
            <person name="Lind A.E."/>
            <person name="van Eijk R."/>
            <person name="Schleper C."/>
            <person name="Guy L."/>
            <person name="Ettema T.J."/>
        </authorList>
    </citation>
    <scope>NUCLEOTIDE SEQUENCE</scope>
</reference>
<feature type="domain" description="NAD(P)-binding" evidence="5">
    <location>
        <begin position="5"/>
        <end position="311"/>
    </location>
</feature>
<evidence type="ECO:0000256" key="4">
    <source>
        <dbReference type="ARBA" id="ARBA00023239"/>
    </source>
</evidence>
<evidence type="ECO:0000259" key="5">
    <source>
        <dbReference type="Pfam" id="PF16363"/>
    </source>
</evidence>
<keyword evidence="4" id="KW-0456">Lyase</keyword>
<dbReference type="PANTHER" id="PTHR43715:SF1">
    <property type="entry name" value="GDP-MANNOSE 4,6 DEHYDRATASE"/>
    <property type="match status" value="1"/>
</dbReference>
<name>A0A0F9N127_9ZZZZ</name>
<accession>A0A0F9N127</accession>
<protein>
    <recommendedName>
        <fullName evidence="3">GDP-mannose 4,6-dehydratase</fullName>
        <ecNumber evidence="3">4.2.1.47</ecNumber>
    </recommendedName>
</protein>
<dbReference type="Pfam" id="PF16363">
    <property type="entry name" value="GDP_Man_Dehyd"/>
    <property type="match status" value="1"/>
</dbReference>
<dbReference type="InterPro" id="IPR036291">
    <property type="entry name" value="NAD(P)-bd_dom_sf"/>
</dbReference>
<gene>
    <name evidence="6" type="ORF">LCGC14_1392780</name>
</gene>
<sequence>MKTALITGVTGQDGAYLAQLLLRQGYKVVGGARRNSHSGMGRLERLGIADAVEIVPFELLETLHLMRTLEAVEPDEIYNLAAQSFVGVSFEHPLYTAEVTGLGPLRLLEAVRHVNPKIKFYQASSSEMFGKVSGSPQNEETSFRPRSPYGIAKCFAHQAAVNYREAYGMFVCNGILFNHESPLRGEEFVTRKITLAAARIAAGQQKQLSLGNLSALRDWGFAGDYVKAMYAMMQHPVPYDFVIATGESHSVGDFAVAAFKAVNLSWQDYVVIDPKFNRPADVEILCGDASKAKDLLGWEPLVRFEHLVEMMVSADCRLVEDAR</sequence>
<dbReference type="InterPro" id="IPR006368">
    <property type="entry name" value="GDP_Man_deHydtase"/>
</dbReference>
<evidence type="ECO:0000256" key="1">
    <source>
        <dbReference type="ARBA" id="ARBA00001937"/>
    </source>
</evidence>
<comment type="caution">
    <text evidence="6">The sequence shown here is derived from an EMBL/GenBank/DDBJ whole genome shotgun (WGS) entry which is preliminary data.</text>
</comment>
<comment type="cofactor">
    <cofactor evidence="1">
        <name>NADP(+)</name>
        <dbReference type="ChEBI" id="CHEBI:58349"/>
    </cofactor>
</comment>
<dbReference type="GO" id="GO:0042351">
    <property type="term" value="P:'de novo' GDP-L-fucose biosynthetic process"/>
    <property type="evidence" value="ECO:0007669"/>
    <property type="project" value="TreeGrafter"/>
</dbReference>
<dbReference type="InterPro" id="IPR016040">
    <property type="entry name" value="NAD(P)-bd_dom"/>
</dbReference>